<evidence type="ECO:0000256" key="2">
    <source>
        <dbReference type="ARBA" id="ARBA00022840"/>
    </source>
</evidence>
<dbReference type="InterPro" id="IPR058031">
    <property type="entry name" value="AAA_lid_NorR"/>
</dbReference>
<gene>
    <name evidence="4" type="ORF">MNBD_DELTA04-313</name>
</gene>
<dbReference type="Gene3D" id="3.40.50.300">
    <property type="entry name" value="P-loop containing nucleotide triphosphate hydrolases"/>
    <property type="match status" value="1"/>
</dbReference>
<dbReference type="SUPFAM" id="SSF52540">
    <property type="entry name" value="P-loop containing nucleoside triphosphate hydrolases"/>
    <property type="match status" value="1"/>
</dbReference>
<organism evidence="4">
    <name type="scientific">hydrothermal vent metagenome</name>
    <dbReference type="NCBI Taxonomy" id="652676"/>
    <lineage>
        <taxon>unclassified sequences</taxon>
        <taxon>metagenomes</taxon>
        <taxon>ecological metagenomes</taxon>
    </lineage>
</organism>
<dbReference type="InterPro" id="IPR035965">
    <property type="entry name" value="PAS-like_dom_sf"/>
</dbReference>
<dbReference type="InterPro" id="IPR002078">
    <property type="entry name" value="Sigma_54_int"/>
</dbReference>
<dbReference type="GO" id="GO:0005524">
    <property type="term" value="F:ATP binding"/>
    <property type="evidence" value="ECO:0007669"/>
    <property type="project" value="UniProtKB-KW"/>
</dbReference>
<dbReference type="PROSITE" id="PS50045">
    <property type="entry name" value="SIGMA54_INTERACT_4"/>
    <property type="match status" value="1"/>
</dbReference>
<evidence type="ECO:0000256" key="1">
    <source>
        <dbReference type="ARBA" id="ARBA00022741"/>
    </source>
</evidence>
<dbReference type="CDD" id="cd00009">
    <property type="entry name" value="AAA"/>
    <property type="match status" value="1"/>
</dbReference>
<dbReference type="SMART" id="SM00382">
    <property type="entry name" value="AAA"/>
    <property type="match status" value="1"/>
</dbReference>
<dbReference type="SUPFAM" id="SSF55785">
    <property type="entry name" value="PYP-like sensor domain (PAS domain)"/>
    <property type="match status" value="1"/>
</dbReference>
<dbReference type="AlphaFoldDB" id="A0A3B0VD84"/>
<evidence type="ECO:0000259" key="3">
    <source>
        <dbReference type="PROSITE" id="PS50045"/>
    </source>
</evidence>
<keyword evidence="1" id="KW-0547">Nucleotide-binding</keyword>
<dbReference type="Gene3D" id="1.10.8.60">
    <property type="match status" value="1"/>
</dbReference>
<dbReference type="InterPro" id="IPR003593">
    <property type="entry name" value="AAA+_ATPase"/>
</dbReference>
<dbReference type="PANTHER" id="PTHR32071:SF113">
    <property type="entry name" value="ALGINATE BIOSYNTHESIS TRANSCRIPTIONAL REGULATORY PROTEIN ALGB"/>
    <property type="match status" value="1"/>
</dbReference>
<dbReference type="Pfam" id="PF25601">
    <property type="entry name" value="AAA_lid_14"/>
    <property type="match status" value="1"/>
</dbReference>
<name>A0A3B0VD84_9ZZZZ</name>
<dbReference type="PANTHER" id="PTHR32071">
    <property type="entry name" value="TRANSCRIPTIONAL REGULATORY PROTEIN"/>
    <property type="match status" value="1"/>
</dbReference>
<protein>
    <recommendedName>
        <fullName evidence="3">Sigma-54 factor interaction domain-containing protein</fullName>
    </recommendedName>
</protein>
<keyword evidence="2" id="KW-0067">ATP-binding</keyword>
<dbReference type="EMBL" id="UOEY01000128">
    <property type="protein sequence ID" value="VAW41588.1"/>
    <property type="molecule type" value="Genomic_DNA"/>
</dbReference>
<accession>A0A3B0VD84</accession>
<evidence type="ECO:0000313" key="4">
    <source>
        <dbReference type="EMBL" id="VAW41588.1"/>
    </source>
</evidence>
<feature type="domain" description="Sigma-54 factor interaction" evidence="3">
    <location>
        <begin position="142"/>
        <end position="360"/>
    </location>
</feature>
<proteinExistence type="predicted"/>
<reference evidence="4" key="1">
    <citation type="submission" date="2018-06" db="EMBL/GenBank/DDBJ databases">
        <authorList>
            <person name="Zhirakovskaya E."/>
        </authorList>
    </citation>
    <scope>NUCLEOTIDE SEQUENCE</scope>
</reference>
<dbReference type="GO" id="GO:0006355">
    <property type="term" value="P:regulation of DNA-templated transcription"/>
    <property type="evidence" value="ECO:0007669"/>
    <property type="project" value="InterPro"/>
</dbReference>
<sequence length="375" mass="42000">MSDFFAEELQKSQQEIDRLVRNLGVLFETMSEMVFLVRNDCVIEDMNRSAIRAFGDYRSRLCYEALHGGNGLCLTCPVKLIAAGEENEGQAEAKLDGMNVECSYVPYHGYKGDRLVMVVMRNLREAATPQGEPGRRCEADELVGKSKQIRDLCKMIRLVAPSGMTILISGEPGTGKELVADLIHRHSRRADKPFLKLNGVAMSESLCAGDLFGDGKGGVELVRGATVFLNEIGDISPKMQACLFRVLRDGKVTLDGDPGPMEANVRILAATSKDLALEVEEGRFRQDLHQRLNVINLHLPPLRKRKEDILSLVTHFIEKYRKAFGKEVDHISESAVDRLLQHSWPGNIRELEDVIQRAVLLTRNNIITEKELIFN</sequence>
<dbReference type="Pfam" id="PF00158">
    <property type="entry name" value="Sigma54_activat"/>
    <property type="match status" value="1"/>
</dbReference>
<dbReference type="InterPro" id="IPR027417">
    <property type="entry name" value="P-loop_NTPase"/>
</dbReference>